<protein>
    <submittedName>
        <fullName evidence="1">Uncharacterized protein</fullName>
    </submittedName>
</protein>
<accession>A0ACC1SEB9</accession>
<proteinExistence type="predicted"/>
<comment type="caution">
    <text evidence="1">The sequence shown here is derived from an EMBL/GenBank/DDBJ whole genome shotgun (WGS) entry which is preliminary data.</text>
</comment>
<keyword evidence="2" id="KW-1185">Reference proteome</keyword>
<reference evidence="1" key="1">
    <citation type="submission" date="2022-08" db="EMBL/GenBank/DDBJ databases">
        <title>Genome Sequence of Fusarium decemcellulare.</title>
        <authorList>
            <person name="Buettner E."/>
        </authorList>
    </citation>
    <scope>NUCLEOTIDE SEQUENCE</scope>
    <source>
        <strain evidence="1">Babe19</strain>
    </source>
</reference>
<sequence>MEDAVRPNEQAARDMFARGYRTWSSLRESASKNAHLPKDCLQRLRTGFPDLPKFPNNLDVDNSFSNAAIAKGITTWLPAEEPRHLPPFLGKVLFHVGWGKPTRVLLTADVRRSTAVLPDIFGRQSNHIPILFQAWTYILSARWAELVPGAHLSQQASSRSSGDSEGPPSQEIDQTPVTINVGEVSGDAVRWWKAVLSVNCGWDATMRNTKGGLLYSPWSTTLISERPLLVWAKIKTEALLSDRAPTSSNVACSYLTDYCNFHGIDDDLNLAALAAVLLVPATKYDGRHIELPIPELPCEGSEGGSPPAASRFTVEGHLQLDRLLTLSCNPRGTKALLTSVFFEPEVASNICGMWLQGSFAFLGTIKDPHSLLRILIARDPEIGFLWVGAFITGDYLKSLREGRAGWWIVDLAAAAWTGTLMSFIQAPVPYVALGTQSIPRADECRLSFLCHDINYATPPLFPFPPFGSTALDDTNLDVHEHALCETDHGLRYSHLTWRCKDGTEVDQGPHAPIIATRSKNGQISNHDPEVDVDYDEYDSEDENSEMVTQNIFTWLRGEDGFPVAERDIREHEWIDNLDDDDDDSPIEGDVRSTVGGRLHGWLLKTSTQRSNSI</sequence>
<gene>
    <name evidence="1" type="ORF">NM208_g6173</name>
</gene>
<dbReference type="Proteomes" id="UP001148629">
    <property type="component" value="Unassembled WGS sequence"/>
</dbReference>
<name>A0ACC1SEB9_9HYPO</name>
<organism evidence="1 2">
    <name type="scientific">Fusarium decemcellulare</name>
    <dbReference type="NCBI Taxonomy" id="57161"/>
    <lineage>
        <taxon>Eukaryota</taxon>
        <taxon>Fungi</taxon>
        <taxon>Dikarya</taxon>
        <taxon>Ascomycota</taxon>
        <taxon>Pezizomycotina</taxon>
        <taxon>Sordariomycetes</taxon>
        <taxon>Hypocreomycetidae</taxon>
        <taxon>Hypocreales</taxon>
        <taxon>Nectriaceae</taxon>
        <taxon>Fusarium</taxon>
        <taxon>Fusarium decemcellulare species complex</taxon>
    </lineage>
</organism>
<dbReference type="EMBL" id="JANRMS010000559">
    <property type="protein sequence ID" value="KAJ3537789.1"/>
    <property type="molecule type" value="Genomic_DNA"/>
</dbReference>
<evidence type="ECO:0000313" key="1">
    <source>
        <dbReference type="EMBL" id="KAJ3537789.1"/>
    </source>
</evidence>
<evidence type="ECO:0000313" key="2">
    <source>
        <dbReference type="Proteomes" id="UP001148629"/>
    </source>
</evidence>